<name>A0ABU6K7X5_9RHOO</name>
<reference evidence="2 3" key="1">
    <citation type="submission" date="2024-01" db="EMBL/GenBank/DDBJ databases">
        <title>Uliginosibacterium soil sp. nov.</title>
        <authorList>
            <person name="Lv Y."/>
        </authorList>
    </citation>
    <scope>NUCLEOTIDE SEQUENCE [LARGE SCALE GENOMIC DNA]</scope>
    <source>
        <strain evidence="2 3">H3</strain>
    </source>
</reference>
<gene>
    <name evidence="2" type="ORF">VVD49_15570</name>
</gene>
<evidence type="ECO:0000313" key="3">
    <source>
        <dbReference type="Proteomes" id="UP001331561"/>
    </source>
</evidence>
<dbReference type="RefSeq" id="WP_327600125.1">
    <property type="nucleotide sequence ID" value="NZ_JAYXHS010000003.1"/>
</dbReference>
<protein>
    <submittedName>
        <fullName evidence="2">GNAT family N-acetyltransferase</fullName>
    </submittedName>
</protein>
<proteinExistence type="predicted"/>
<comment type="caution">
    <text evidence="2">The sequence shown here is derived from an EMBL/GenBank/DDBJ whole genome shotgun (WGS) entry which is preliminary data.</text>
</comment>
<dbReference type="PANTHER" id="PTHR13355">
    <property type="entry name" value="GLUCOSAMINE 6-PHOSPHATE N-ACETYLTRANSFERASE"/>
    <property type="match status" value="1"/>
</dbReference>
<accession>A0ABU6K7X5</accession>
<dbReference type="Pfam" id="PF00583">
    <property type="entry name" value="Acetyltransf_1"/>
    <property type="match status" value="1"/>
</dbReference>
<dbReference type="PROSITE" id="PS51186">
    <property type="entry name" value="GNAT"/>
    <property type="match status" value="1"/>
</dbReference>
<dbReference type="Gene3D" id="3.40.630.30">
    <property type="match status" value="1"/>
</dbReference>
<dbReference type="CDD" id="cd04301">
    <property type="entry name" value="NAT_SF"/>
    <property type="match status" value="1"/>
</dbReference>
<dbReference type="InterPro" id="IPR016181">
    <property type="entry name" value="Acyl_CoA_acyltransferase"/>
</dbReference>
<dbReference type="EMBL" id="JAYXHS010000003">
    <property type="protein sequence ID" value="MEC5387148.1"/>
    <property type="molecule type" value="Genomic_DNA"/>
</dbReference>
<sequence length="146" mass="16163">MHIRLALIDEAARVIELYREYDRPPDIPPSPERAREIFNAINAFGHVAVAEDEGVIVGSYSMYICPNLSRGGRPFGVIENVIVAAASRHQGIGKALMKHAQEAAVAADCYKLMLSTGCMRQENHLFYMSCGFIGDKLGFQIRYDGT</sequence>
<evidence type="ECO:0000313" key="2">
    <source>
        <dbReference type="EMBL" id="MEC5387148.1"/>
    </source>
</evidence>
<keyword evidence="3" id="KW-1185">Reference proteome</keyword>
<evidence type="ECO:0000259" key="1">
    <source>
        <dbReference type="PROSITE" id="PS51186"/>
    </source>
</evidence>
<dbReference type="InterPro" id="IPR039143">
    <property type="entry name" value="GNPNAT1-like"/>
</dbReference>
<dbReference type="Proteomes" id="UP001331561">
    <property type="component" value="Unassembled WGS sequence"/>
</dbReference>
<feature type="domain" description="N-acetyltransferase" evidence="1">
    <location>
        <begin position="1"/>
        <end position="146"/>
    </location>
</feature>
<dbReference type="PANTHER" id="PTHR13355:SF15">
    <property type="entry name" value="GCN5-RELATED N-ACETYLTRANSFERASE 3, CHLOROPLASTIC"/>
    <property type="match status" value="1"/>
</dbReference>
<dbReference type="InterPro" id="IPR000182">
    <property type="entry name" value="GNAT_dom"/>
</dbReference>
<dbReference type="SUPFAM" id="SSF55729">
    <property type="entry name" value="Acyl-CoA N-acyltransferases (Nat)"/>
    <property type="match status" value="1"/>
</dbReference>
<organism evidence="2 3">
    <name type="scientific">Uliginosibacterium silvisoli</name>
    <dbReference type="NCBI Taxonomy" id="3114758"/>
    <lineage>
        <taxon>Bacteria</taxon>
        <taxon>Pseudomonadati</taxon>
        <taxon>Pseudomonadota</taxon>
        <taxon>Betaproteobacteria</taxon>
        <taxon>Rhodocyclales</taxon>
        <taxon>Zoogloeaceae</taxon>
        <taxon>Uliginosibacterium</taxon>
    </lineage>
</organism>